<reference evidence="3" key="1">
    <citation type="journal article" date="2012" name="Nature">
        <title>The tomato genome sequence provides insights into fleshy fruit evolution.</title>
        <authorList>
            <consortium name="Tomato Genome Consortium"/>
        </authorList>
    </citation>
    <scope>NUCLEOTIDE SEQUENCE [LARGE SCALE GENOMIC DNA]</scope>
    <source>
        <strain evidence="3">cv. Heinz 1706</strain>
    </source>
</reference>
<accession>A0A3Q7I9X7</accession>
<dbReference type="PANTHER" id="PTHR47976">
    <property type="entry name" value="G-TYPE LECTIN S-RECEPTOR-LIKE SERINE/THREONINE-PROTEIN KINASE SD2-5"/>
    <property type="match status" value="1"/>
</dbReference>
<evidence type="ECO:0000259" key="2">
    <source>
        <dbReference type="PROSITE" id="PS50011"/>
    </source>
</evidence>
<dbReference type="GO" id="GO:0004672">
    <property type="term" value="F:protein kinase activity"/>
    <property type="evidence" value="ECO:0007669"/>
    <property type="project" value="InterPro"/>
</dbReference>
<dbReference type="Proteomes" id="UP000004994">
    <property type="component" value="Chromosome 7"/>
</dbReference>
<keyword evidence="4" id="KW-1185">Reference proteome</keyword>
<dbReference type="EnsemblPlants" id="Solyc07g055570.1.1">
    <property type="protein sequence ID" value="Solyc07g055570.1.1.1"/>
    <property type="gene ID" value="Solyc07g055570.1"/>
</dbReference>
<proteinExistence type="predicted"/>
<feature type="domain" description="Protein kinase" evidence="2">
    <location>
        <begin position="1"/>
        <end position="138"/>
    </location>
</feature>
<dbReference type="PaxDb" id="4081-Solyc07g055570.1.1"/>
<reference evidence="3" key="2">
    <citation type="submission" date="2019-01" db="UniProtKB">
        <authorList>
            <consortium name="EnsemblPlants"/>
        </authorList>
    </citation>
    <scope>IDENTIFICATION</scope>
    <source>
        <strain evidence="3">cv. Heinz 1706</strain>
    </source>
</reference>
<dbReference type="PANTHER" id="PTHR47976:SF30">
    <property type="entry name" value="RECEPTOR-LIKE SERINE_THREONINE-PROTEIN KINASE"/>
    <property type="match status" value="1"/>
</dbReference>
<dbReference type="OMA" id="NNADMQA"/>
<dbReference type="InterPro" id="IPR000719">
    <property type="entry name" value="Prot_kinase_dom"/>
</dbReference>
<keyword evidence="1" id="KW-0732">Signal</keyword>
<evidence type="ECO:0000313" key="4">
    <source>
        <dbReference type="Proteomes" id="UP000004994"/>
    </source>
</evidence>
<dbReference type="AlphaFoldDB" id="A0A3Q7I9X7"/>
<dbReference type="Gene3D" id="1.10.510.10">
    <property type="entry name" value="Transferase(Phosphotransferase) domain 1"/>
    <property type="match status" value="1"/>
</dbReference>
<dbReference type="Gramene" id="Solyc07g055570.1.1">
    <property type="protein sequence ID" value="Solyc07g055570.1.1.1"/>
    <property type="gene ID" value="Solyc07g055570.1"/>
</dbReference>
<dbReference type="PROSITE" id="PS50011">
    <property type="entry name" value="PROTEIN_KINASE_DOM"/>
    <property type="match status" value="1"/>
</dbReference>
<dbReference type="SMR" id="A0A3Q7I9X7"/>
<sequence length="182" mass="20968">MQKYQNFGLSKIVGRDESKIVTTMRGTPGYLEPEWLHEVIAEQVDVYSFGVVILEIICGRKNLDRRQDEDDMHLLSFFMRKEEEGQLLEMVDKKSEDMQIHRKEAVEMMKIAAWCLQSDYTKRRPSMSLVVKVLQGLVVAETDLDYSFTFPTMTRRVAVTNQERDAVVGISLPLPSHLSGPR</sequence>
<evidence type="ECO:0000256" key="1">
    <source>
        <dbReference type="ARBA" id="ARBA00022729"/>
    </source>
</evidence>
<dbReference type="Pfam" id="PF00069">
    <property type="entry name" value="Pkinase"/>
    <property type="match status" value="1"/>
</dbReference>
<dbReference type="InterPro" id="IPR051343">
    <property type="entry name" value="G-type_lectin_kinases/EP1-like"/>
</dbReference>
<dbReference type="GO" id="GO:0005524">
    <property type="term" value="F:ATP binding"/>
    <property type="evidence" value="ECO:0007669"/>
    <property type="project" value="InterPro"/>
</dbReference>
<evidence type="ECO:0000313" key="3">
    <source>
        <dbReference type="EnsemblPlants" id="Solyc07g055570.1.1.1"/>
    </source>
</evidence>
<protein>
    <recommendedName>
        <fullName evidence="2">Protein kinase domain-containing protein</fullName>
    </recommendedName>
</protein>
<dbReference type="InterPro" id="IPR011009">
    <property type="entry name" value="Kinase-like_dom_sf"/>
</dbReference>
<dbReference type="InParanoid" id="A0A3Q7I9X7"/>
<dbReference type="SUPFAM" id="SSF56112">
    <property type="entry name" value="Protein kinase-like (PK-like)"/>
    <property type="match status" value="1"/>
</dbReference>
<name>A0A3Q7I9X7_SOLLC</name>
<organism evidence="3">
    <name type="scientific">Solanum lycopersicum</name>
    <name type="common">Tomato</name>
    <name type="synonym">Lycopersicon esculentum</name>
    <dbReference type="NCBI Taxonomy" id="4081"/>
    <lineage>
        <taxon>Eukaryota</taxon>
        <taxon>Viridiplantae</taxon>
        <taxon>Streptophyta</taxon>
        <taxon>Embryophyta</taxon>
        <taxon>Tracheophyta</taxon>
        <taxon>Spermatophyta</taxon>
        <taxon>Magnoliopsida</taxon>
        <taxon>eudicotyledons</taxon>
        <taxon>Gunneridae</taxon>
        <taxon>Pentapetalae</taxon>
        <taxon>asterids</taxon>
        <taxon>lamiids</taxon>
        <taxon>Solanales</taxon>
        <taxon>Solanaceae</taxon>
        <taxon>Solanoideae</taxon>
        <taxon>Solaneae</taxon>
        <taxon>Solanum</taxon>
        <taxon>Solanum subgen. Lycopersicon</taxon>
    </lineage>
</organism>